<dbReference type="GO" id="GO:0031146">
    <property type="term" value="P:SCF-dependent proteasomal ubiquitin-dependent protein catabolic process"/>
    <property type="evidence" value="ECO:0007669"/>
    <property type="project" value="TreeGrafter"/>
</dbReference>
<dbReference type="InterPro" id="IPR036047">
    <property type="entry name" value="F-box-like_dom_sf"/>
</dbReference>
<feature type="domain" description="F-box" evidence="1">
    <location>
        <begin position="13"/>
        <end position="46"/>
    </location>
</feature>
<keyword evidence="4" id="KW-1185">Reference proteome</keyword>
<evidence type="ECO:0000259" key="1">
    <source>
        <dbReference type="Pfam" id="PF00646"/>
    </source>
</evidence>
<dbReference type="EMBL" id="JAAARO010000022">
    <property type="protein sequence ID" value="KAF5726509.1"/>
    <property type="molecule type" value="Genomic_DNA"/>
</dbReference>
<name>A0A7J7BX86_TRIWF</name>
<dbReference type="InterPro" id="IPR001611">
    <property type="entry name" value="Leu-rich_rpt"/>
</dbReference>
<dbReference type="PANTHER" id="PTHR13318:SF95">
    <property type="entry name" value="F-BOX PROTEIN YLR352W"/>
    <property type="match status" value="1"/>
</dbReference>
<reference evidence="3 4" key="1">
    <citation type="journal article" date="2020" name="Nat. Commun.">
        <title>Genome of Tripterygium wilfordii and identification of cytochrome P450 involved in triptolide biosynthesis.</title>
        <authorList>
            <person name="Tu L."/>
            <person name="Su P."/>
            <person name="Zhang Z."/>
            <person name="Gao L."/>
            <person name="Wang J."/>
            <person name="Hu T."/>
            <person name="Zhou J."/>
            <person name="Zhang Y."/>
            <person name="Zhao Y."/>
            <person name="Liu Y."/>
            <person name="Song Y."/>
            <person name="Tong Y."/>
            <person name="Lu Y."/>
            <person name="Yang J."/>
            <person name="Xu C."/>
            <person name="Jia M."/>
            <person name="Peters R.J."/>
            <person name="Huang L."/>
            <person name="Gao W."/>
        </authorList>
    </citation>
    <scope>NUCLEOTIDE SEQUENCE [LARGE SCALE GENOMIC DNA]</scope>
    <source>
        <strain evidence="4">cv. XIE 37</strain>
        <tissue evidence="3">Leaf</tissue>
    </source>
</reference>
<accession>A0A7J7BX86</accession>
<dbReference type="InterPro" id="IPR032675">
    <property type="entry name" value="LRR_dom_sf"/>
</dbReference>
<proteinExistence type="predicted"/>
<protein>
    <submittedName>
        <fullName evidence="3">RNI-like superfamily protein</fullName>
    </submittedName>
</protein>
<evidence type="ECO:0000313" key="3">
    <source>
        <dbReference type="EMBL" id="KAF5726509.1"/>
    </source>
</evidence>
<dbReference type="Pfam" id="PF25372">
    <property type="entry name" value="DUF7885"/>
    <property type="match status" value="1"/>
</dbReference>
<dbReference type="Gene3D" id="3.80.10.10">
    <property type="entry name" value="Ribonuclease Inhibitor"/>
    <property type="match status" value="3"/>
</dbReference>
<dbReference type="OrthoDB" id="550575at2759"/>
<dbReference type="Proteomes" id="UP000593562">
    <property type="component" value="Unassembled WGS sequence"/>
</dbReference>
<dbReference type="InterPro" id="IPR057207">
    <property type="entry name" value="FBXL15_LRR"/>
</dbReference>
<dbReference type="FunCoup" id="A0A7J7BX86">
    <property type="interactions" value="1629"/>
</dbReference>
<dbReference type="Gene3D" id="1.20.1280.50">
    <property type="match status" value="1"/>
</dbReference>
<feature type="domain" description="F-box/LRR-repeat protein 15-like leucin rich repeat" evidence="2">
    <location>
        <begin position="141"/>
        <end position="258"/>
    </location>
</feature>
<sequence>MENALSGGHTSIIHLPDDCLSFIFSRLDCNYDRESFGLTCHRWLNIQNVGRQSLQFHCSLSMVTSRYDTNFEVSSYHLYRLLTRFQHLQYLSLSGCTELPDSGLTHLQYYGSKLHTLYLDCCLAITDDGLSVGAACCRSLEVISLYRCNVTDAGLMVLASSCFELKHVNLSHCTRISDHGLRALCQACRKLLAVKVSICRDVTGIGFRGCSPTLTYINAEGCKLEPEGITEMVSGGGLEYLDVAFVSWWICGHGFEAIGSGFASRLKILNFRMCRTVGDESIIAIAKGCPLLQEWNLALCHGVKLLGWQSIGLNCNNLKKLHVNRCKNLFDRGLQALRDGCNCLEMLYIDRSGYFSSTAVELFKLYRGDVEIKREEILCIGPDWTL</sequence>
<dbReference type="InParanoid" id="A0A7J7BX86"/>
<evidence type="ECO:0000313" key="4">
    <source>
        <dbReference type="Proteomes" id="UP000593562"/>
    </source>
</evidence>
<dbReference type="PANTHER" id="PTHR13318">
    <property type="entry name" value="PARTNER OF PAIRED, ISOFORM B-RELATED"/>
    <property type="match status" value="1"/>
</dbReference>
<dbReference type="SUPFAM" id="SSF81383">
    <property type="entry name" value="F-box domain"/>
    <property type="match status" value="1"/>
</dbReference>
<dbReference type="CDD" id="cd22159">
    <property type="entry name" value="F-box_AtTIR1-like"/>
    <property type="match status" value="1"/>
</dbReference>
<dbReference type="SMART" id="SM00367">
    <property type="entry name" value="LRR_CC"/>
    <property type="match status" value="6"/>
</dbReference>
<organism evidence="3 4">
    <name type="scientific">Tripterygium wilfordii</name>
    <name type="common">Thunder God vine</name>
    <dbReference type="NCBI Taxonomy" id="458696"/>
    <lineage>
        <taxon>Eukaryota</taxon>
        <taxon>Viridiplantae</taxon>
        <taxon>Streptophyta</taxon>
        <taxon>Embryophyta</taxon>
        <taxon>Tracheophyta</taxon>
        <taxon>Spermatophyta</taxon>
        <taxon>Magnoliopsida</taxon>
        <taxon>eudicotyledons</taxon>
        <taxon>Gunneridae</taxon>
        <taxon>Pentapetalae</taxon>
        <taxon>rosids</taxon>
        <taxon>fabids</taxon>
        <taxon>Celastrales</taxon>
        <taxon>Celastraceae</taxon>
        <taxon>Tripterygium</taxon>
    </lineage>
</organism>
<dbReference type="Pfam" id="PF13516">
    <property type="entry name" value="LRR_6"/>
    <property type="match status" value="1"/>
</dbReference>
<dbReference type="GO" id="GO:0019005">
    <property type="term" value="C:SCF ubiquitin ligase complex"/>
    <property type="evidence" value="ECO:0007669"/>
    <property type="project" value="TreeGrafter"/>
</dbReference>
<gene>
    <name evidence="3" type="ORF">HS088_TW22G00187</name>
</gene>
<evidence type="ECO:0000259" key="2">
    <source>
        <dbReference type="Pfam" id="PF25372"/>
    </source>
</evidence>
<dbReference type="AlphaFoldDB" id="A0A7J7BX86"/>
<dbReference type="SUPFAM" id="SSF52047">
    <property type="entry name" value="RNI-like"/>
    <property type="match status" value="1"/>
</dbReference>
<dbReference type="InterPro" id="IPR006553">
    <property type="entry name" value="Leu-rich_rpt_Cys-con_subtyp"/>
</dbReference>
<dbReference type="Pfam" id="PF00646">
    <property type="entry name" value="F-box"/>
    <property type="match status" value="1"/>
</dbReference>
<dbReference type="InterPro" id="IPR001810">
    <property type="entry name" value="F-box_dom"/>
</dbReference>
<comment type="caution">
    <text evidence="3">The sequence shown here is derived from an EMBL/GenBank/DDBJ whole genome shotgun (WGS) entry which is preliminary data.</text>
</comment>